<reference evidence="4" key="1">
    <citation type="submission" date="2020-03" db="EMBL/GenBank/DDBJ databases">
        <title>A high-quality chromosome-level genome assembly of a woody plant with both climbing and erect habits, Rhamnella rubrinervis.</title>
        <authorList>
            <person name="Lu Z."/>
            <person name="Yang Y."/>
            <person name="Zhu X."/>
            <person name="Sun Y."/>
        </authorList>
    </citation>
    <scope>NUCLEOTIDE SEQUENCE</scope>
    <source>
        <strain evidence="4">BYM</strain>
        <tissue evidence="4">Leaf</tissue>
    </source>
</reference>
<dbReference type="OrthoDB" id="1922093at2759"/>
<protein>
    <recommendedName>
        <fullName evidence="3">IBH1-like N-terminal domain-containing protein</fullName>
    </recommendedName>
</protein>
<evidence type="ECO:0000256" key="2">
    <source>
        <dbReference type="ARBA" id="ARBA00023163"/>
    </source>
</evidence>
<evidence type="ECO:0000313" key="4">
    <source>
        <dbReference type="EMBL" id="KAF3452863.1"/>
    </source>
</evidence>
<evidence type="ECO:0000313" key="5">
    <source>
        <dbReference type="Proteomes" id="UP000796880"/>
    </source>
</evidence>
<evidence type="ECO:0000256" key="1">
    <source>
        <dbReference type="ARBA" id="ARBA00023015"/>
    </source>
</evidence>
<proteinExistence type="predicted"/>
<dbReference type="GO" id="GO:0006355">
    <property type="term" value="P:regulation of DNA-templated transcription"/>
    <property type="evidence" value="ECO:0007669"/>
    <property type="project" value="InterPro"/>
</dbReference>
<feature type="domain" description="IBH1-like N-terminal" evidence="3">
    <location>
        <begin position="4"/>
        <end position="37"/>
    </location>
</feature>
<name>A0A8K0HJQ0_9ROSA</name>
<dbReference type="InterPro" id="IPR059002">
    <property type="entry name" value="IBH1_N"/>
</dbReference>
<evidence type="ECO:0000259" key="3">
    <source>
        <dbReference type="Pfam" id="PF26576"/>
    </source>
</evidence>
<accession>A0A8K0HJQ0</accession>
<dbReference type="AlphaFoldDB" id="A0A8K0HJQ0"/>
<sequence>MGIMDKKKAIKLSADLAIASARKGTTYWSRAIIAKATAENNDCSRIIVENILGPERAERLEKASKLSAVRYNNRLLRSRKILKKCHNVRRALRKNVPRRVVAANSIAKRMVEKRTQVLKGLVPGGEFMDEVSLIEETLDYLVSLRAQVDVMRCLACATDLVNGKYEGKKKLAIVKRRVCGLLLLFG</sequence>
<dbReference type="PANTHER" id="PTHR33124">
    <property type="entry name" value="TRANSCRIPTION FACTOR IBH1-LIKE 1"/>
    <property type="match status" value="1"/>
</dbReference>
<dbReference type="InterPro" id="IPR044660">
    <property type="entry name" value="IBH1-like"/>
</dbReference>
<organism evidence="4 5">
    <name type="scientific">Rhamnella rubrinervis</name>
    <dbReference type="NCBI Taxonomy" id="2594499"/>
    <lineage>
        <taxon>Eukaryota</taxon>
        <taxon>Viridiplantae</taxon>
        <taxon>Streptophyta</taxon>
        <taxon>Embryophyta</taxon>
        <taxon>Tracheophyta</taxon>
        <taxon>Spermatophyta</taxon>
        <taxon>Magnoliopsida</taxon>
        <taxon>eudicotyledons</taxon>
        <taxon>Gunneridae</taxon>
        <taxon>Pentapetalae</taxon>
        <taxon>rosids</taxon>
        <taxon>fabids</taxon>
        <taxon>Rosales</taxon>
        <taxon>Rhamnaceae</taxon>
        <taxon>rhamnoid group</taxon>
        <taxon>Rhamneae</taxon>
        <taxon>Rhamnella</taxon>
    </lineage>
</organism>
<dbReference type="EMBL" id="VOIH02000002">
    <property type="protein sequence ID" value="KAF3452863.1"/>
    <property type="molecule type" value="Genomic_DNA"/>
</dbReference>
<keyword evidence="2" id="KW-0804">Transcription</keyword>
<dbReference type="Pfam" id="PF26576">
    <property type="entry name" value="IBH1_N"/>
    <property type="match status" value="1"/>
</dbReference>
<dbReference type="PANTHER" id="PTHR33124:SF5">
    <property type="entry name" value="TRANSCRIPTION FACTOR IBH1-LIKE 1"/>
    <property type="match status" value="1"/>
</dbReference>
<comment type="caution">
    <text evidence="4">The sequence shown here is derived from an EMBL/GenBank/DDBJ whole genome shotgun (WGS) entry which is preliminary data.</text>
</comment>
<dbReference type="Proteomes" id="UP000796880">
    <property type="component" value="Unassembled WGS sequence"/>
</dbReference>
<keyword evidence="1" id="KW-0805">Transcription regulation</keyword>
<gene>
    <name evidence="4" type="ORF">FNV43_RR03296</name>
</gene>
<keyword evidence="5" id="KW-1185">Reference proteome</keyword>